<dbReference type="Proteomes" id="UP001210678">
    <property type="component" value="Unassembled WGS sequence"/>
</dbReference>
<comment type="caution">
    <text evidence="2">The sequence shown here is derived from an EMBL/GenBank/DDBJ whole genome shotgun (WGS) entry which is preliminary data.</text>
</comment>
<keyword evidence="1" id="KW-0472">Membrane</keyword>
<protein>
    <submittedName>
        <fullName evidence="2">Pilus assembly protein</fullName>
    </submittedName>
</protein>
<evidence type="ECO:0000313" key="3">
    <source>
        <dbReference type="Proteomes" id="UP001210678"/>
    </source>
</evidence>
<reference evidence="2 3" key="1">
    <citation type="submission" date="2023-01" db="EMBL/GenBank/DDBJ databases">
        <title>Vibrio sp. KJ40-1 sp.nov, isolated from marine algae.</title>
        <authorList>
            <person name="Butt M."/>
            <person name="Kim J.M.J."/>
            <person name="Jeon C.O.C."/>
        </authorList>
    </citation>
    <scope>NUCLEOTIDE SEQUENCE [LARGE SCALE GENOMIC DNA]</scope>
    <source>
        <strain evidence="2 3">KJ40-1</strain>
    </source>
</reference>
<evidence type="ECO:0000256" key="1">
    <source>
        <dbReference type="SAM" id="Phobius"/>
    </source>
</evidence>
<keyword evidence="1" id="KW-0812">Transmembrane</keyword>
<feature type="transmembrane region" description="Helical" evidence="1">
    <location>
        <begin position="12"/>
        <end position="32"/>
    </location>
</feature>
<sequence length="165" mass="18487">MIRKTKNKQTGVVAIEFSIGFGAFLLMMAAWMEISYMGYISAMGDLAISEAARTSKKETTNYIDTFKATLTASDSVWSKFVDTSKIRASVQYAKSLDDLYGIENTCLPASSGSVTTCGTESDSAIAIYYVDYEFDSIFTVFFDTKTIFSREIIVIQEYERDKFQI</sequence>
<evidence type="ECO:0000313" key="2">
    <source>
        <dbReference type="EMBL" id="MDB1123136.1"/>
    </source>
</evidence>
<dbReference type="EMBL" id="JAQLOI010000001">
    <property type="protein sequence ID" value="MDB1123136.1"/>
    <property type="molecule type" value="Genomic_DNA"/>
</dbReference>
<accession>A0ABT4YNM1</accession>
<name>A0ABT4YNM1_9VIBR</name>
<keyword evidence="3" id="KW-1185">Reference proteome</keyword>
<dbReference type="RefSeq" id="WP_272133523.1">
    <property type="nucleotide sequence ID" value="NZ_JAQLOI010000001.1"/>
</dbReference>
<gene>
    <name evidence="2" type="ORF">PGX00_05380</name>
</gene>
<keyword evidence="1" id="KW-1133">Transmembrane helix</keyword>
<organism evidence="2 3">
    <name type="scientific">Vibrio algarum</name>
    <dbReference type="NCBI Taxonomy" id="3020714"/>
    <lineage>
        <taxon>Bacteria</taxon>
        <taxon>Pseudomonadati</taxon>
        <taxon>Pseudomonadota</taxon>
        <taxon>Gammaproteobacteria</taxon>
        <taxon>Vibrionales</taxon>
        <taxon>Vibrionaceae</taxon>
        <taxon>Vibrio</taxon>
    </lineage>
</organism>
<proteinExistence type="predicted"/>